<sequence>MDGNPRDLDVTTKIVSDLNPNLIYYSV</sequence>
<dbReference type="AlphaFoldDB" id="A0A382WBX6"/>
<proteinExistence type="predicted"/>
<accession>A0A382WBX6</accession>
<evidence type="ECO:0000313" key="1">
    <source>
        <dbReference type="EMBL" id="SVD55628.1"/>
    </source>
</evidence>
<protein>
    <submittedName>
        <fullName evidence="1">Uncharacterized protein</fullName>
    </submittedName>
</protein>
<gene>
    <name evidence="1" type="ORF">METZ01_LOCUS408482</name>
</gene>
<name>A0A382WBX6_9ZZZZ</name>
<dbReference type="EMBL" id="UINC01158212">
    <property type="protein sequence ID" value="SVD55628.1"/>
    <property type="molecule type" value="Genomic_DNA"/>
</dbReference>
<organism evidence="1">
    <name type="scientific">marine metagenome</name>
    <dbReference type="NCBI Taxonomy" id="408172"/>
    <lineage>
        <taxon>unclassified sequences</taxon>
        <taxon>metagenomes</taxon>
        <taxon>ecological metagenomes</taxon>
    </lineage>
</organism>
<reference evidence="1" key="1">
    <citation type="submission" date="2018-05" db="EMBL/GenBank/DDBJ databases">
        <authorList>
            <person name="Lanie J.A."/>
            <person name="Ng W.-L."/>
            <person name="Kazmierczak K.M."/>
            <person name="Andrzejewski T.M."/>
            <person name="Davidsen T.M."/>
            <person name="Wayne K.J."/>
            <person name="Tettelin H."/>
            <person name="Glass J.I."/>
            <person name="Rusch D."/>
            <person name="Podicherti R."/>
            <person name="Tsui H.-C.T."/>
            <person name="Winkler M.E."/>
        </authorList>
    </citation>
    <scope>NUCLEOTIDE SEQUENCE</scope>
</reference>